<sequence>MSRPLLEVIALGPADARRAADGGADRIELVSDMDAAGLTPDPATVEAVRAAVDLPVRVMLRDRDGFAPRDLAALRGTAKAAREAGATEFVLGFLTPTGDVDLPAVHELLDVLDGAPWTFHRAIDHAADRTAAWAALRDLPGLDCVLTAGCPSGVADGLPVLTTESAAGLPILAGGGLRPPHLPALRAAGLTAFHTGGAVRPEGRWDLPVDPALVTSWRTALS</sequence>
<evidence type="ECO:0000313" key="3">
    <source>
        <dbReference type="EMBL" id="MDQ0370883.1"/>
    </source>
</evidence>
<dbReference type="AlphaFoldDB" id="A0AAE3W6Q7"/>
<evidence type="ECO:0000256" key="2">
    <source>
        <dbReference type="ARBA" id="ARBA00019014"/>
    </source>
</evidence>
<gene>
    <name evidence="3" type="ORF">J2S42_007552</name>
</gene>
<reference evidence="3 4" key="1">
    <citation type="submission" date="2023-07" db="EMBL/GenBank/DDBJ databases">
        <title>Sequencing the genomes of 1000 actinobacteria strains.</title>
        <authorList>
            <person name="Klenk H.-P."/>
        </authorList>
    </citation>
    <scope>NUCLEOTIDE SEQUENCE [LARGE SCALE GENOMIC DNA]</scope>
    <source>
        <strain evidence="3 4">DSM 44709</strain>
    </source>
</reference>
<evidence type="ECO:0000256" key="1">
    <source>
        <dbReference type="ARBA" id="ARBA00007768"/>
    </source>
</evidence>
<dbReference type="GO" id="GO:0005507">
    <property type="term" value="F:copper ion binding"/>
    <property type="evidence" value="ECO:0007669"/>
    <property type="project" value="TreeGrafter"/>
</dbReference>
<dbReference type="EMBL" id="JAUSUZ010000001">
    <property type="protein sequence ID" value="MDQ0370883.1"/>
    <property type="molecule type" value="Genomic_DNA"/>
</dbReference>
<proteinExistence type="inferred from homology"/>
<dbReference type="PANTHER" id="PTHR12598">
    <property type="entry name" value="COPPER HOMEOSTASIS PROTEIN CUTC"/>
    <property type="match status" value="1"/>
</dbReference>
<comment type="similarity">
    <text evidence="1">Belongs to the CutC family.</text>
</comment>
<dbReference type="PANTHER" id="PTHR12598:SF0">
    <property type="entry name" value="COPPER HOMEOSTASIS PROTEIN CUTC HOMOLOG"/>
    <property type="match status" value="1"/>
</dbReference>
<dbReference type="InterPro" id="IPR036822">
    <property type="entry name" value="CutC-like_dom_sf"/>
</dbReference>
<organism evidence="3 4">
    <name type="scientific">Catenuloplanes indicus</name>
    <dbReference type="NCBI Taxonomy" id="137267"/>
    <lineage>
        <taxon>Bacteria</taxon>
        <taxon>Bacillati</taxon>
        <taxon>Actinomycetota</taxon>
        <taxon>Actinomycetes</taxon>
        <taxon>Micromonosporales</taxon>
        <taxon>Micromonosporaceae</taxon>
        <taxon>Catenuloplanes</taxon>
    </lineage>
</organism>
<evidence type="ECO:0000313" key="4">
    <source>
        <dbReference type="Proteomes" id="UP001240236"/>
    </source>
</evidence>
<keyword evidence="4" id="KW-1185">Reference proteome</keyword>
<dbReference type="Proteomes" id="UP001240236">
    <property type="component" value="Unassembled WGS sequence"/>
</dbReference>
<comment type="caution">
    <text evidence="3">The sequence shown here is derived from an EMBL/GenBank/DDBJ whole genome shotgun (WGS) entry which is preliminary data.</text>
</comment>
<dbReference type="Gene3D" id="3.20.20.380">
    <property type="entry name" value="Copper homeostasis (CutC) domain"/>
    <property type="match status" value="1"/>
</dbReference>
<dbReference type="InterPro" id="IPR005627">
    <property type="entry name" value="CutC-like"/>
</dbReference>
<protein>
    <recommendedName>
        <fullName evidence="2">Copper homeostasis protein cutC homolog</fullName>
    </recommendedName>
</protein>
<dbReference type="Pfam" id="PF03932">
    <property type="entry name" value="CutC"/>
    <property type="match status" value="1"/>
</dbReference>
<dbReference type="RefSeq" id="WP_307247211.1">
    <property type="nucleotide sequence ID" value="NZ_JAUSUZ010000001.1"/>
</dbReference>
<name>A0AAE3W6Q7_9ACTN</name>
<accession>A0AAE3W6Q7</accession>
<dbReference type="SUPFAM" id="SSF110395">
    <property type="entry name" value="CutC-like"/>
    <property type="match status" value="1"/>
</dbReference>